<dbReference type="InterPro" id="IPR038718">
    <property type="entry name" value="SNF2-like_sf"/>
</dbReference>
<dbReference type="GO" id="GO:0006974">
    <property type="term" value="P:DNA damage response"/>
    <property type="evidence" value="ECO:0007669"/>
    <property type="project" value="TreeGrafter"/>
</dbReference>
<dbReference type="PANTHER" id="PTHR45865">
    <property type="entry name" value="E3 UBIQUITIN-PROTEIN LIGASE SHPRH FAMILY MEMBER"/>
    <property type="match status" value="1"/>
</dbReference>
<organism evidence="4">
    <name type="scientific">Brugia pahangi</name>
    <name type="common">Filarial nematode worm</name>
    <dbReference type="NCBI Taxonomy" id="6280"/>
    <lineage>
        <taxon>Eukaryota</taxon>
        <taxon>Metazoa</taxon>
        <taxon>Ecdysozoa</taxon>
        <taxon>Nematoda</taxon>
        <taxon>Chromadorea</taxon>
        <taxon>Rhabditida</taxon>
        <taxon>Spirurina</taxon>
        <taxon>Spiruromorpha</taxon>
        <taxon>Filarioidea</taxon>
        <taxon>Onchocercidae</taxon>
        <taxon>Brugia</taxon>
    </lineage>
</organism>
<dbReference type="GO" id="GO:0005634">
    <property type="term" value="C:nucleus"/>
    <property type="evidence" value="ECO:0007669"/>
    <property type="project" value="TreeGrafter"/>
</dbReference>
<dbReference type="EMBL" id="UZAD01005149">
    <property type="protein sequence ID" value="VDN87298.1"/>
    <property type="molecule type" value="Genomic_DNA"/>
</dbReference>
<evidence type="ECO:0000313" key="2">
    <source>
        <dbReference type="EMBL" id="VDN87298.1"/>
    </source>
</evidence>
<dbReference type="Gene3D" id="3.40.50.10810">
    <property type="entry name" value="Tandem AAA-ATPase domain"/>
    <property type="match status" value="1"/>
</dbReference>
<dbReference type="WBParaSite" id="BPAG_0000614901-mRNA-1">
    <property type="protein sequence ID" value="BPAG_0000614901-mRNA-1"/>
    <property type="gene ID" value="BPAG_0000614901"/>
</dbReference>
<sequence>VVICSFETLRQEVYFVEARPRLDSLRYGKRHRIAPTPLLAIEWWRVCIDEAQMVESTSSSVVLMCDGLKAVNRWCITGTPVTNSLQGMLYYG</sequence>
<dbReference type="Proteomes" id="UP000278627">
    <property type="component" value="Unassembled WGS sequence"/>
</dbReference>
<accession>A0A0N4TD61</accession>
<proteinExistence type="predicted"/>
<reference evidence="4" key="1">
    <citation type="submission" date="2017-02" db="UniProtKB">
        <authorList>
            <consortium name="WormBaseParasite"/>
        </authorList>
    </citation>
    <scope>IDENTIFICATION</scope>
</reference>
<reference evidence="2 3" key="2">
    <citation type="submission" date="2018-11" db="EMBL/GenBank/DDBJ databases">
        <authorList>
            <consortium name="Pathogen Informatics"/>
        </authorList>
    </citation>
    <scope>NUCLEOTIDE SEQUENCE [LARGE SCALE GENOMIC DNA]</scope>
</reference>
<dbReference type="AlphaFoldDB" id="A0A0N4TD61"/>
<dbReference type="InterPro" id="IPR027417">
    <property type="entry name" value="P-loop_NTPase"/>
</dbReference>
<dbReference type="InterPro" id="IPR052583">
    <property type="entry name" value="ATP-helicase/E3_Ub-Ligase"/>
</dbReference>
<dbReference type="PANTHER" id="PTHR45865:SF1">
    <property type="entry name" value="E3 UBIQUITIN-PROTEIN LIGASE SHPRH"/>
    <property type="match status" value="1"/>
</dbReference>
<dbReference type="STRING" id="6280.A0A0N4TD61"/>
<keyword evidence="3" id="KW-1185">Reference proteome</keyword>
<dbReference type="SUPFAM" id="SSF52540">
    <property type="entry name" value="P-loop containing nucleoside triphosphate hydrolases"/>
    <property type="match status" value="1"/>
</dbReference>
<protein>
    <submittedName>
        <fullName evidence="4">SNF2_N domain-containing protein</fullName>
    </submittedName>
</protein>
<dbReference type="InterPro" id="IPR000330">
    <property type="entry name" value="SNF2_N"/>
</dbReference>
<dbReference type="GO" id="GO:0000209">
    <property type="term" value="P:protein polyubiquitination"/>
    <property type="evidence" value="ECO:0007669"/>
    <property type="project" value="TreeGrafter"/>
</dbReference>
<evidence type="ECO:0000313" key="4">
    <source>
        <dbReference type="WBParaSite" id="BPAG_0000614901-mRNA-1"/>
    </source>
</evidence>
<dbReference type="GO" id="GO:0005524">
    <property type="term" value="F:ATP binding"/>
    <property type="evidence" value="ECO:0007669"/>
    <property type="project" value="InterPro"/>
</dbReference>
<dbReference type="Pfam" id="PF00176">
    <property type="entry name" value="SNF2-rel_dom"/>
    <property type="match status" value="1"/>
</dbReference>
<feature type="domain" description="SNF2 N-terminal" evidence="1">
    <location>
        <begin position="1"/>
        <end position="87"/>
    </location>
</feature>
<evidence type="ECO:0000313" key="3">
    <source>
        <dbReference type="Proteomes" id="UP000278627"/>
    </source>
</evidence>
<name>A0A0N4TD61_BRUPA</name>
<evidence type="ECO:0000259" key="1">
    <source>
        <dbReference type="Pfam" id="PF00176"/>
    </source>
</evidence>
<gene>
    <name evidence="2" type="ORF">BPAG_LOCUS6112</name>
</gene>
<dbReference type="GO" id="GO:0061630">
    <property type="term" value="F:ubiquitin protein ligase activity"/>
    <property type="evidence" value="ECO:0007669"/>
    <property type="project" value="TreeGrafter"/>
</dbReference>